<name>A0A9W4N2Z5_9EURO</name>
<comment type="caution">
    <text evidence="1">The sequence shown here is derived from an EMBL/GenBank/DDBJ whole genome shotgun (WGS) entry which is preliminary data.</text>
</comment>
<dbReference type="OrthoDB" id="2684236at2759"/>
<accession>A0A9W4N2Z5</accession>
<reference evidence="1" key="1">
    <citation type="submission" date="2021-07" db="EMBL/GenBank/DDBJ databases">
        <authorList>
            <person name="Branca A.L. A."/>
        </authorList>
    </citation>
    <scope>NUCLEOTIDE SEQUENCE</scope>
</reference>
<dbReference type="AlphaFoldDB" id="A0A9W4N2Z5"/>
<evidence type="ECO:0000313" key="2">
    <source>
        <dbReference type="Proteomes" id="UP001152592"/>
    </source>
</evidence>
<proteinExistence type="predicted"/>
<gene>
    <name evidence="1" type="ORF">PSALAMII_LOCUS1115</name>
</gene>
<dbReference type="Proteomes" id="UP001152592">
    <property type="component" value="Unassembled WGS sequence"/>
</dbReference>
<sequence length="143" mass="16490">MSRPGSFDRWIYTPAESFLSPPGSLFMDDILSEGFIRIYVQIQYDNTIRTSPETRALQAEISPVHNEYEALTTLHKSNCEAVPKLLGHVKGKQGPEGYVPGGYIIYVVWRRLPGFPVDSQIFWREKNWQYRDEVRSAFAVAYK</sequence>
<protein>
    <submittedName>
        <fullName evidence="1">Uncharacterized protein</fullName>
    </submittedName>
</protein>
<evidence type="ECO:0000313" key="1">
    <source>
        <dbReference type="EMBL" id="CAG8268671.1"/>
    </source>
</evidence>
<organism evidence="1 2">
    <name type="scientific">Penicillium salamii</name>
    <dbReference type="NCBI Taxonomy" id="1612424"/>
    <lineage>
        <taxon>Eukaryota</taxon>
        <taxon>Fungi</taxon>
        <taxon>Dikarya</taxon>
        <taxon>Ascomycota</taxon>
        <taxon>Pezizomycotina</taxon>
        <taxon>Eurotiomycetes</taxon>
        <taxon>Eurotiomycetidae</taxon>
        <taxon>Eurotiales</taxon>
        <taxon>Aspergillaceae</taxon>
        <taxon>Penicillium</taxon>
    </lineage>
</organism>
<dbReference type="EMBL" id="CAJVPD010000044">
    <property type="protein sequence ID" value="CAG8268671.1"/>
    <property type="molecule type" value="Genomic_DNA"/>
</dbReference>